<dbReference type="FunFam" id="3.30.950.10:FF:000002">
    <property type="entry name" value="Ribosomal RNA small subunit methyltransferase I"/>
    <property type="match status" value="1"/>
</dbReference>
<keyword evidence="3 6" id="KW-0489">Methyltransferase</keyword>
<dbReference type="CDD" id="cd11648">
    <property type="entry name" value="RsmI"/>
    <property type="match status" value="1"/>
</dbReference>
<dbReference type="Gene3D" id="3.30.950.10">
    <property type="entry name" value="Methyltransferase, Cobalt-precorrin-4 Transmethylase, Domain 2"/>
    <property type="match status" value="1"/>
</dbReference>
<dbReference type="GO" id="GO:0070677">
    <property type="term" value="F:rRNA (cytosine-2'-O-)-methyltransferase activity"/>
    <property type="evidence" value="ECO:0007669"/>
    <property type="project" value="UniProtKB-UniRule"/>
</dbReference>
<dbReference type="PATRIC" id="fig|301148.3.peg.3631"/>
<name>A0A150M2I7_9BACI</name>
<dbReference type="HAMAP" id="MF_01877">
    <property type="entry name" value="16SrRNA_methyltr_I"/>
    <property type="match status" value="1"/>
</dbReference>
<dbReference type="InterPro" id="IPR014776">
    <property type="entry name" value="4pyrrole_Mease_sub2"/>
</dbReference>
<protein>
    <recommendedName>
        <fullName evidence="6">Ribosomal RNA small subunit methyltransferase I</fullName>
        <ecNumber evidence="6">2.1.1.198</ecNumber>
    </recommendedName>
    <alternativeName>
        <fullName evidence="6">16S rRNA 2'-O-ribose C1402 methyltransferase</fullName>
    </alternativeName>
    <alternativeName>
        <fullName evidence="6">rRNA (cytidine-2'-O-)-methyltransferase RsmI</fullName>
    </alternativeName>
</protein>
<comment type="caution">
    <text evidence="8">The sequence shown here is derived from an EMBL/GenBank/DDBJ whole genome shotgun (WGS) entry which is preliminary data.</text>
</comment>
<evidence type="ECO:0000256" key="4">
    <source>
        <dbReference type="ARBA" id="ARBA00022679"/>
    </source>
</evidence>
<dbReference type="SUPFAM" id="SSF53790">
    <property type="entry name" value="Tetrapyrrole methylase"/>
    <property type="match status" value="1"/>
</dbReference>
<dbReference type="PIRSF" id="PIRSF005917">
    <property type="entry name" value="MTase_YraL"/>
    <property type="match status" value="1"/>
</dbReference>
<dbReference type="EMBL" id="LQYT01000045">
    <property type="protein sequence ID" value="KYD18804.1"/>
    <property type="molecule type" value="Genomic_DNA"/>
</dbReference>
<proteinExistence type="inferred from homology"/>
<comment type="similarity">
    <text evidence="6">Belongs to the methyltransferase superfamily. RsmI family.</text>
</comment>
<evidence type="ECO:0000313" key="9">
    <source>
        <dbReference type="Proteomes" id="UP000075683"/>
    </source>
</evidence>
<keyword evidence="2 6" id="KW-0698">rRNA processing</keyword>
<dbReference type="NCBIfam" id="TIGR00096">
    <property type="entry name" value="16S rRNA (cytidine(1402)-2'-O)-methyltransferase"/>
    <property type="match status" value="1"/>
</dbReference>
<evidence type="ECO:0000256" key="6">
    <source>
        <dbReference type="HAMAP-Rule" id="MF_01877"/>
    </source>
</evidence>
<keyword evidence="5 6" id="KW-0949">S-adenosyl-L-methionine</keyword>
<evidence type="ECO:0000256" key="5">
    <source>
        <dbReference type="ARBA" id="ARBA00022691"/>
    </source>
</evidence>
<dbReference type="PANTHER" id="PTHR46111:SF1">
    <property type="entry name" value="RIBOSOMAL RNA SMALL SUBUNIT METHYLTRANSFERASE I"/>
    <property type="match status" value="1"/>
</dbReference>
<dbReference type="STRING" id="301148.B4135_0031"/>
<evidence type="ECO:0000256" key="1">
    <source>
        <dbReference type="ARBA" id="ARBA00022490"/>
    </source>
</evidence>
<dbReference type="Gene3D" id="3.40.1010.10">
    <property type="entry name" value="Cobalt-precorrin-4 Transmethylase, Domain 1"/>
    <property type="match status" value="1"/>
</dbReference>
<evidence type="ECO:0000256" key="3">
    <source>
        <dbReference type="ARBA" id="ARBA00022603"/>
    </source>
</evidence>
<dbReference type="InterPro" id="IPR000878">
    <property type="entry name" value="4pyrrol_Mease"/>
</dbReference>
<comment type="catalytic activity">
    <reaction evidence="6">
        <text>cytidine(1402) in 16S rRNA + S-adenosyl-L-methionine = 2'-O-methylcytidine(1402) in 16S rRNA + S-adenosyl-L-homocysteine + H(+)</text>
        <dbReference type="Rhea" id="RHEA:42924"/>
        <dbReference type="Rhea" id="RHEA-COMP:10285"/>
        <dbReference type="Rhea" id="RHEA-COMP:10286"/>
        <dbReference type="ChEBI" id="CHEBI:15378"/>
        <dbReference type="ChEBI" id="CHEBI:57856"/>
        <dbReference type="ChEBI" id="CHEBI:59789"/>
        <dbReference type="ChEBI" id="CHEBI:74495"/>
        <dbReference type="ChEBI" id="CHEBI:82748"/>
        <dbReference type="EC" id="2.1.1.198"/>
    </reaction>
</comment>
<reference evidence="8 9" key="1">
    <citation type="submission" date="2016-01" db="EMBL/GenBank/DDBJ databases">
        <title>Draft Genome Sequences of Seven Thermophilic Sporeformers Isolated from Foods.</title>
        <authorList>
            <person name="Berendsen E.M."/>
            <person name="Wells-Bennik M.H."/>
            <person name="Krawcyk A.O."/>
            <person name="De Jong A."/>
            <person name="Holsappel S."/>
            <person name="Eijlander R.T."/>
            <person name="Kuipers O.P."/>
        </authorList>
    </citation>
    <scope>NUCLEOTIDE SEQUENCE [LARGE SCALE GENOMIC DNA]</scope>
    <source>
        <strain evidence="8 9">B4135</strain>
    </source>
</reference>
<feature type="domain" description="Tetrapyrrole methylase" evidence="7">
    <location>
        <begin position="24"/>
        <end position="224"/>
    </location>
</feature>
<evidence type="ECO:0000256" key="2">
    <source>
        <dbReference type="ARBA" id="ARBA00022552"/>
    </source>
</evidence>
<comment type="subcellular location">
    <subcellularLocation>
        <location evidence="6">Cytoplasm</location>
    </subcellularLocation>
</comment>
<evidence type="ECO:0000313" key="8">
    <source>
        <dbReference type="EMBL" id="KYD18804.1"/>
    </source>
</evidence>
<dbReference type="Pfam" id="PF00590">
    <property type="entry name" value="TP_methylase"/>
    <property type="match status" value="1"/>
</dbReference>
<dbReference type="Proteomes" id="UP000075683">
    <property type="component" value="Unassembled WGS sequence"/>
</dbReference>
<dbReference type="EC" id="2.1.1.198" evidence="6"/>
<dbReference type="InterPro" id="IPR035996">
    <property type="entry name" value="4pyrrol_Methylase_sf"/>
</dbReference>
<dbReference type="InterPro" id="IPR008189">
    <property type="entry name" value="rRNA_ssu_MeTfrase_I"/>
</dbReference>
<organism evidence="8 9">
    <name type="scientific">Caldibacillus debilis</name>
    <dbReference type="NCBI Taxonomy" id="301148"/>
    <lineage>
        <taxon>Bacteria</taxon>
        <taxon>Bacillati</taxon>
        <taxon>Bacillota</taxon>
        <taxon>Bacilli</taxon>
        <taxon>Bacillales</taxon>
        <taxon>Bacillaceae</taxon>
        <taxon>Caldibacillus</taxon>
    </lineage>
</organism>
<dbReference type="PANTHER" id="PTHR46111">
    <property type="entry name" value="RIBOSOMAL RNA SMALL SUBUNIT METHYLTRANSFERASE I"/>
    <property type="match status" value="1"/>
</dbReference>
<comment type="function">
    <text evidence="6">Catalyzes the 2'-O-methylation of the ribose of cytidine 1402 (C1402) in 16S rRNA.</text>
</comment>
<dbReference type="FunFam" id="3.40.1010.10:FF:000002">
    <property type="entry name" value="Ribosomal RNA small subunit methyltransferase I"/>
    <property type="match status" value="1"/>
</dbReference>
<dbReference type="InterPro" id="IPR014777">
    <property type="entry name" value="4pyrrole_Mease_sub1"/>
</dbReference>
<gene>
    <name evidence="6" type="primary">rsmI</name>
    <name evidence="8" type="ORF">B4135_0031</name>
</gene>
<dbReference type="GO" id="GO:0005737">
    <property type="term" value="C:cytoplasm"/>
    <property type="evidence" value="ECO:0007669"/>
    <property type="project" value="UniProtKB-SubCell"/>
</dbReference>
<dbReference type="OrthoDB" id="9809084at2"/>
<keyword evidence="1 6" id="KW-0963">Cytoplasm</keyword>
<keyword evidence="4 6" id="KW-0808">Transferase</keyword>
<evidence type="ECO:0000259" key="7">
    <source>
        <dbReference type="Pfam" id="PF00590"/>
    </source>
</evidence>
<dbReference type="AlphaFoldDB" id="A0A150M2I7"/>
<accession>A0A150M2I7</accession>
<sequence length="304" mass="34258">MFAERESKRVKIQKSFQTDGPGGKLYLVPTPIGNLEDITLRALRVLKEADVIAAEDTRVTMKLLNHFQISGTVVSYHEHNKNQAGKQLLKFLKEGKEVALVCDAGTPGISDPGYEMVELCIEADIPVIALPGANAALTALTASGILPQPFYFYGFLPRKQKEKREVLEGLARLPAALVFYEAPHRLKETLAAIRECFGDRRMTVARELTKRFEEYVRGRVAEIAEWAEKNEPKGEFCLVVEGQAESDKAEEDAWWAELTVTEHVNRYADEGLPLMEAIKKAAKDRKRPKREIYKIYHGQKDDLS</sequence>